<keyword evidence="1" id="KW-0472">Membrane</keyword>
<dbReference type="RefSeq" id="WP_208152716.1">
    <property type="nucleotide sequence ID" value="NZ_JAGEVF010000002.1"/>
</dbReference>
<evidence type="ECO:0000313" key="3">
    <source>
        <dbReference type="Proteomes" id="UP000676776"/>
    </source>
</evidence>
<organism evidence="2 3">
    <name type="scientific">Winogradskyella pelagia</name>
    <dbReference type="NCBI Taxonomy" id="2819984"/>
    <lineage>
        <taxon>Bacteria</taxon>
        <taxon>Pseudomonadati</taxon>
        <taxon>Bacteroidota</taxon>
        <taxon>Flavobacteriia</taxon>
        <taxon>Flavobacteriales</taxon>
        <taxon>Flavobacteriaceae</taxon>
        <taxon>Winogradskyella</taxon>
    </lineage>
</organism>
<reference evidence="2 3" key="1">
    <citation type="submission" date="2021-03" db="EMBL/GenBank/DDBJ databases">
        <title>Winogradskyella sp. nov., isolated from costal sediment.</title>
        <authorList>
            <person name="Gao C."/>
        </authorList>
    </citation>
    <scope>NUCLEOTIDE SEQUENCE [LARGE SCALE GENOMIC DNA]</scope>
    <source>
        <strain evidence="2 3">DF17</strain>
    </source>
</reference>
<protein>
    <submittedName>
        <fullName evidence="2">Uncharacterized protein</fullName>
    </submittedName>
</protein>
<dbReference type="Proteomes" id="UP000676776">
    <property type="component" value="Unassembled WGS sequence"/>
</dbReference>
<comment type="caution">
    <text evidence="2">The sequence shown here is derived from an EMBL/GenBank/DDBJ whole genome shotgun (WGS) entry which is preliminary data.</text>
</comment>
<keyword evidence="3" id="KW-1185">Reference proteome</keyword>
<feature type="transmembrane region" description="Helical" evidence="1">
    <location>
        <begin position="6"/>
        <end position="30"/>
    </location>
</feature>
<proteinExistence type="predicted"/>
<name>A0ABS3T0I5_9FLAO</name>
<gene>
    <name evidence="2" type="ORF">J4050_04305</name>
</gene>
<keyword evidence="1" id="KW-1133">Transmembrane helix</keyword>
<sequence>MKLISYIFSISFSVLILMNSFWASVNYLYYELDPVGFIEKLCENIDKPELECNGKCHLKKVAESQNKSHKTPENLIDFKDLLLFIEILVKPENKNIYYTNRSLLIGYVNLYTFNVLNAVFHPPRFV</sequence>
<keyword evidence="1" id="KW-0812">Transmembrane</keyword>
<accession>A0ABS3T0I5</accession>
<evidence type="ECO:0000256" key="1">
    <source>
        <dbReference type="SAM" id="Phobius"/>
    </source>
</evidence>
<dbReference type="EMBL" id="JAGEVF010000002">
    <property type="protein sequence ID" value="MBO3115954.1"/>
    <property type="molecule type" value="Genomic_DNA"/>
</dbReference>
<evidence type="ECO:0000313" key="2">
    <source>
        <dbReference type="EMBL" id="MBO3115954.1"/>
    </source>
</evidence>